<dbReference type="SUPFAM" id="SSF56112">
    <property type="entry name" value="Protein kinase-like (PK-like)"/>
    <property type="match status" value="1"/>
</dbReference>
<keyword evidence="4 9" id="KW-0418">Kinase</keyword>
<name>A0A830H5B0_9CHLO</name>
<evidence type="ECO:0000256" key="7">
    <source>
        <dbReference type="SAM" id="MobiDB-lite"/>
    </source>
</evidence>
<dbReference type="InterPro" id="IPR017441">
    <property type="entry name" value="Protein_kinase_ATP_BS"/>
</dbReference>
<organism evidence="9 10">
    <name type="scientific">Pycnococcus provasolii</name>
    <dbReference type="NCBI Taxonomy" id="41880"/>
    <lineage>
        <taxon>Eukaryota</taxon>
        <taxon>Viridiplantae</taxon>
        <taxon>Chlorophyta</taxon>
        <taxon>Pseudoscourfieldiophyceae</taxon>
        <taxon>Pseudoscourfieldiales</taxon>
        <taxon>Pycnococcaceae</taxon>
        <taxon>Pycnococcus</taxon>
    </lineage>
</organism>
<evidence type="ECO:0000256" key="3">
    <source>
        <dbReference type="ARBA" id="ARBA00022741"/>
    </source>
</evidence>
<evidence type="ECO:0000256" key="4">
    <source>
        <dbReference type="ARBA" id="ARBA00022777"/>
    </source>
</evidence>
<feature type="region of interest" description="Disordered" evidence="7">
    <location>
        <begin position="1"/>
        <end position="28"/>
    </location>
</feature>
<reference evidence="9" key="1">
    <citation type="submission" date="2020-10" db="EMBL/GenBank/DDBJ databases">
        <title>Unveiling of a novel bifunctional photoreceptor, Dualchrome1, isolated from a cosmopolitan green alga.</title>
        <authorList>
            <person name="Suzuki S."/>
            <person name="Kawachi M."/>
        </authorList>
    </citation>
    <scope>NUCLEOTIDE SEQUENCE</scope>
    <source>
        <strain evidence="9">NIES 2893</strain>
    </source>
</reference>
<dbReference type="InterPro" id="IPR050205">
    <property type="entry name" value="CDPK_Ser/Thr_kinases"/>
</dbReference>
<evidence type="ECO:0000256" key="6">
    <source>
        <dbReference type="PROSITE-ProRule" id="PRU10141"/>
    </source>
</evidence>
<dbReference type="SMART" id="SM00220">
    <property type="entry name" value="S_TKc"/>
    <property type="match status" value="1"/>
</dbReference>
<evidence type="ECO:0000256" key="1">
    <source>
        <dbReference type="ARBA" id="ARBA00022527"/>
    </source>
</evidence>
<gene>
    <name evidence="9" type="ORF">PPROV_000098100</name>
</gene>
<accession>A0A830H5B0</accession>
<dbReference type="Pfam" id="PF00069">
    <property type="entry name" value="Pkinase"/>
    <property type="match status" value="1"/>
</dbReference>
<keyword evidence="10" id="KW-1185">Reference proteome</keyword>
<keyword evidence="5 6" id="KW-0067">ATP-binding</keyword>
<dbReference type="PROSITE" id="PS00107">
    <property type="entry name" value="PROTEIN_KINASE_ATP"/>
    <property type="match status" value="1"/>
</dbReference>
<dbReference type="InterPro" id="IPR011009">
    <property type="entry name" value="Kinase-like_dom_sf"/>
</dbReference>
<dbReference type="InterPro" id="IPR008271">
    <property type="entry name" value="Ser/Thr_kinase_AS"/>
</dbReference>
<feature type="binding site" evidence="6">
    <location>
        <position position="285"/>
    </location>
    <ligand>
        <name>ATP</name>
        <dbReference type="ChEBI" id="CHEBI:30616"/>
    </ligand>
</feature>
<dbReference type="AlphaFoldDB" id="A0A830H5B0"/>
<dbReference type="EMBL" id="BNJQ01000003">
    <property type="protein sequence ID" value="GHP02224.1"/>
    <property type="molecule type" value="Genomic_DNA"/>
</dbReference>
<evidence type="ECO:0000256" key="5">
    <source>
        <dbReference type="ARBA" id="ARBA00022840"/>
    </source>
</evidence>
<dbReference type="InterPro" id="IPR000719">
    <property type="entry name" value="Prot_kinase_dom"/>
</dbReference>
<evidence type="ECO:0000313" key="9">
    <source>
        <dbReference type="EMBL" id="GHP02224.1"/>
    </source>
</evidence>
<evidence type="ECO:0000313" key="10">
    <source>
        <dbReference type="Proteomes" id="UP000660262"/>
    </source>
</evidence>
<sequence length="670" mass="72525">MSSAAAAPANNNASNAHNDTSSAAAASPPPSSSSPFVVHALSSFSLSLFPTAADSMVHAKGFASRLVLSEDPETHFLAQDYLNLLSTYSVVFWDGDNLSPSSFTAQLPRLPLSTQLVAFKLACHLDEFKASWADEAAKRKKHDKPIVVVTIDTIDETTPCPKQSLGWWEELGVLALKTTGVTKVLCLGGGECVLNEAKRAPPEVQFSAYRVKRLGSTRQGQDDSIWEASALVKLPKHLRTITWLQPSRTFDTVYENQTNDVVGDGGFGVVYKAVHKTTGKEFAAKVMKRGKDNPEDVLCAEIAVMKAIAARDHHHVHLLHAEECFDELSRVVIVMPHLSGGTIIDRMGDADVMQELDVARVAHATCSALATLHGWGVIHRDVKPENLIFESTHPNSPLKLVDYGCALVVSQTSNARSLYLDPHGMIVGTAEFAAPEVLRYQHYSSGCDVFSVGILVHALLCGELPFECEAKTIFGVWDDKLNAPEWEHISDAAKTFVRGCLNANAKKRPSPNDCLRDGWMRWPTPEPGAKSLAAHLTRAVSFRERGNFCGLRGLRRQAVAIISANRIRAGHPRLASILADMDVSAEAAQHVCKMIAKLGISSPNISRDEFVASLGNDRKGFDAGSLFDRLMKASTPNAVNLLNLSLFAAQAANFGAPQRSEASPLVVAAA</sequence>
<keyword evidence="2" id="KW-0808">Transferase</keyword>
<dbReference type="OrthoDB" id="504170at2759"/>
<evidence type="ECO:0000259" key="8">
    <source>
        <dbReference type="PROSITE" id="PS50011"/>
    </source>
</evidence>
<proteinExistence type="predicted"/>
<dbReference type="Proteomes" id="UP000660262">
    <property type="component" value="Unassembled WGS sequence"/>
</dbReference>
<protein>
    <submittedName>
        <fullName evidence="9">Calcium calmodulin-dependent protein kinase type 1G</fullName>
    </submittedName>
</protein>
<dbReference type="PANTHER" id="PTHR24349">
    <property type="entry name" value="SERINE/THREONINE-PROTEIN KINASE"/>
    <property type="match status" value="1"/>
</dbReference>
<dbReference type="PROSITE" id="PS50011">
    <property type="entry name" value="PROTEIN_KINASE_DOM"/>
    <property type="match status" value="1"/>
</dbReference>
<keyword evidence="1" id="KW-0723">Serine/threonine-protein kinase</keyword>
<dbReference type="Gene3D" id="1.10.510.10">
    <property type="entry name" value="Transferase(Phosphotransferase) domain 1"/>
    <property type="match status" value="1"/>
</dbReference>
<feature type="compositionally biased region" description="Low complexity" evidence="7">
    <location>
        <begin position="1"/>
        <end position="26"/>
    </location>
</feature>
<evidence type="ECO:0000256" key="2">
    <source>
        <dbReference type="ARBA" id="ARBA00022679"/>
    </source>
</evidence>
<dbReference type="GO" id="GO:0004674">
    <property type="term" value="F:protein serine/threonine kinase activity"/>
    <property type="evidence" value="ECO:0007669"/>
    <property type="project" value="UniProtKB-KW"/>
</dbReference>
<feature type="domain" description="Protein kinase" evidence="8">
    <location>
        <begin position="256"/>
        <end position="520"/>
    </location>
</feature>
<keyword evidence="3 6" id="KW-0547">Nucleotide-binding</keyword>
<dbReference type="PROSITE" id="PS00108">
    <property type="entry name" value="PROTEIN_KINASE_ST"/>
    <property type="match status" value="1"/>
</dbReference>
<comment type="caution">
    <text evidence="9">The sequence shown here is derived from an EMBL/GenBank/DDBJ whole genome shotgun (WGS) entry which is preliminary data.</text>
</comment>
<dbReference type="GO" id="GO:0005524">
    <property type="term" value="F:ATP binding"/>
    <property type="evidence" value="ECO:0007669"/>
    <property type="project" value="UniProtKB-UniRule"/>
</dbReference>